<dbReference type="EMBL" id="JAMZIH010006000">
    <property type="protein sequence ID" value="KAJ1674393.1"/>
    <property type="molecule type" value="Genomic_DNA"/>
</dbReference>
<evidence type="ECO:0000313" key="1">
    <source>
        <dbReference type="EMBL" id="KAJ1674393.1"/>
    </source>
</evidence>
<sequence length="180" mass="20043">MEPPQQQQGATAVQAQGVPAVHPNKAAFIEGIDHVFAKWTALLLAVENGWGGPDSQEKRDWMVDMVVDLFDQKGKNVEPEDIEDRLIQIMSDEFNTVLDDGSAETVSQIIYKLYHECIHGNHSTVDRLLKERTERESKGIGAQTLNQSRAAPDNDADDDDDDDDEEEDGSSDDENSQMQS</sequence>
<gene>
    <name evidence="1" type="primary">TSR2</name>
    <name evidence="1" type="ORF">EV182_003365</name>
</gene>
<proteinExistence type="predicted"/>
<reference evidence="1" key="1">
    <citation type="submission" date="2022-06" db="EMBL/GenBank/DDBJ databases">
        <title>Phylogenomic reconstructions and comparative analyses of Kickxellomycotina fungi.</title>
        <authorList>
            <person name="Reynolds N.K."/>
            <person name="Stajich J.E."/>
            <person name="Barry K."/>
            <person name="Grigoriev I.V."/>
            <person name="Crous P."/>
            <person name="Smith M.E."/>
        </authorList>
    </citation>
    <scope>NUCLEOTIDE SEQUENCE</scope>
    <source>
        <strain evidence="1">RSA 2271</strain>
    </source>
</reference>
<name>A0ACC1HH01_9FUNG</name>
<protein>
    <submittedName>
        <fullName evidence="1">rRNA accumulation- protein</fullName>
    </submittedName>
</protein>
<comment type="caution">
    <text evidence="1">The sequence shown here is derived from an EMBL/GenBank/DDBJ whole genome shotgun (WGS) entry which is preliminary data.</text>
</comment>
<keyword evidence="2" id="KW-1185">Reference proteome</keyword>
<evidence type="ECO:0000313" key="2">
    <source>
        <dbReference type="Proteomes" id="UP001145114"/>
    </source>
</evidence>
<dbReference type="Proteomes" id="UP001145114">
    <property type="component" value="Unassembled WGS sequence"/>
</dbReference>
<accession>A0ACC1HH01</accession>
<organism evidence="1 2">
    <name type="scientific">Spiromyces aspiralis</name>
    <dbReference type="NCBI Taxonomy" id="68401"/>
    <lineage>
        <taxon>Eukaryota</taxon>
        <taxon>Fungi</taxon>
        <taxon>Fungi incertae sedis</taxon>
        <taxon>Zoopagomycota</taxon>
        <taxon>Kickxellomycotina</taxon>
        <taxon>Kickxellomycetes</taxon>
        <taxon>Kickxellales</taxon>
        <taxon>Kickxellaceae</taxon>
        <taxon>Spiromyces</taxon>
    </lineage>
</organism>